<dbReference type="KEGG" id="agv:OJF2_67310"/>
<organism evidence="2 3">
    <name type="scientific">Aquisphaera giovannonii</name>
    <dbReference type="NCBI Taxonomy" id="406548"/>
    <lineage>
        <taxon>Bacteria</taxon>
        <taxon>Pseudomonadati</taxon>
        <taxon>Planctomycetota</taxon>
        <taxon>Planctomycetia</taxon>
        <taxon>Isosphaerales</taxon>
        <taxon>Isosphaeraceae</taxon>
        <taxon>Aquisphaera</taxon>
    </lineage>
</organism>
<dbReference type="AlphaFoldDB" id="A0A5B9WCB8"/>
<name>A0A5B9WCB8_9BACT</name>
<dbReference type="Pfam" id="PF09619">
    <property type="entry name" value="YscW"/>
    <property type="match status" value="1"/>
</dbReference>
<feature type="region of interest" description="Disordered" evidence="1">
    <location>
        <begin position="83"/>
        <end position="105"/>
    </location>
</feature>
<dbReference type="EMBL" id="CP042997">
    <property type="protein sequence ID" value="QEH38133.1"/>
    <property type="molecule type" value="Genomic_DNA"/>
</dbReference>
<keyword evidence="3" id="KW-1185">Reference proteome</keyword>
<dbReference type="InterPro" id="IPR039366">
    <property type="entry name" value="Pilotin"/>
</dbReference>
<dbReference type="Proteomes" id="UP000324233">
    <property type="component" value="Chromosome"/>
</dbReference>
<sequence length="113" mass="12144">MRTIEGSIEVPVGVARRVYGRMVVEVRDVSRADAPSLVVAEDARDDVVVDPGEPLRFALQVPDVEPGRSLSLRVHVSCDGSPGVKRGDLLTTASHPIPPRGDRSSLRVPVKVV</sequence>
<proteinExistence type="predicted"/>
<gene>
    <name evidence="2" type="ORF">OJF2_67310</name>
</gene>
<accession>A0A5B9WCB8</accession>
<protein>
    <submittedName>
        <fullName evidence="2">Uncharacterized protein</fullName>
    </submittedName>
</protein>
<evidence type="ECO:0000313" key="3">
    <source>
        <dbReference type="Proteomes" id="UP000324233"/>
    </source>
</evidence>
<dbReference type="OrthoDB" id="4247246at2"/>
<evidence type="ECO:0000256" key="1">
    <source>
        <dbReference type="SAM" id="MobiDB-lite"/>
    </source>
</evidence>
<reference evidence="2 3" key="1">
    <citation type="submission" date="2019-08" db="EMBL/GenBank/DDBJ databases">
        <title>Deep-cultivation of Planctomycetes and their phenomic and genomic characterization uncovers novel biology.</title>
        <authorList>
            <person name="Wiegand S."/>
            <person name="Jogler M."/>
            <person name="Boedeker C."/>
            <person name="Pinto D."/>
            <person name="Vollmers J."/>
            <person name="Rivas-Marin E."/>
            <person name="Kohn T."/>
            <person name="Peeters S.H."/>
            <person name="Heuer A."/>
            <person name="Rast P."/>
            <person name="Oberbeckmann S."/>
            <person name="Bunk B."/>
            <person name="Jeske O."/>
            <person name="Meyerdierks A."/>
            <person name="Storesund J.E."/>
            <person name="Kallscheuer N."/>
            <person name="Luecker S."/>
            <person name="Lage O.M."/>
            <person name="Pohl T."/>
            <person name="Merkel B.J."/>
            <person name="Hornburger P."/>
            <person name="Mueller R.-W."/>
            <person name="Bruemmer F."/>
            <person name="Labrenz M."/>
            <person name="Spormann A.M."/>
            <person name="Op den Camp H."/>
            <person name="Overmann J."/>
            <person name="Amann R."/>
            <person name="Jetten M.S.M."/>
            <person name="Mascher T."/>
            <person name="Medema M.H."/>
            <person name="Devos D.P."/>
            <person name="Kaster A.-K."/>
            <person name="Ovreas L."/>
            <person name="Rohde M."/>
            <person name="Galperin M.Y."/>
            <person name="Jogler C."/>
        </authorList>
    </citation>
    <scope>NUCLEOTIDE SEQUENCE [LARGE SCALE GENOMIC DNA]</scope>
    <source>
        <strain evidence="2 3">OJF2</strain>
    </source>
</reference>
<evidence type="ECO:0000313" key="2">
    <source>
        <dbReference type="EMBL" id="QEH38133.1"/>
    </source>
</evidence>
<dbReference type="RefSeq" id="WP_148597607.1">
    <property type="nucleotide sequence ID" value="NZ_CP042997.1"/>
</dbReference>